<comment type="caution">
    <text evidence="3">The sequence shown here is derived from an EMBL/GenBank/DDBJ whole genome shotgun (WGS) entry which is preliminary data.</text>
</comment>
<dbReference type="GO" id="GO:0010181">
    <property type="term" value="F:FMN binding"/>
    <property type="evidence" value="ECO:0007669"/>
    <property type="project" value="InterPro"/>
</dbReference>
<dbReference type="InterPro" id="IPR012349">
    <property type="entry name" value="Split_barrel_FMN-bd"/>
</dbReference>
<keyword evidence="1" id="KW-0560">Oxidoreductase</keyword>
<organism evidence="3 4">
    <name type="scientific">Paenibacillus validus</name>
    <dbReference type="NCBI Taxonomy" id="44253"/>
    <lineage>
        <taxon>Bacteria</taxon>
        <taxon>Bacillati</taxon>
        <taxon>Bacillota</taxon>
        <taxon>Bacilli</taxon>
        <taxon>Bacillales</taxon>
        <taxon>Paenibacillaceae</taxon>
        <taxon>Paenibacillus</taxon>
    </lineage>
</organism>
<name>A0A7X2Z7U6_9BACL</name>
<dbReference type="EMBL" id="WNZX01000002">
    <property type="protein sequence ID" value="MUG69904.1"/>
    <property type="molecule type" value="Genomic_DNA"/>
</dbReference>
<evidence type="ECO:0000313" key="3">
    <source>
        <dbReference type="EMBL" id="MUG69904.1"/>
    </source>
</evidence>
<dbReference type="SUPFAM" id="SSF50475">
    <property type="entry name" value="FMN-binding split barrel"/>
    <property type="match status" value="1"/>
</dbReference>
<protein>
    <submittedName>
        <fullName evidence="3">Flavin reductase</fullName>
    </submittedName>
</protein>
<evidence type="ECO:0000313" key="4">
    <source>
        <dbReference type="Proteomes" id="UP000450917"/>
    </source>
</evidence>
<gene>
    <name evidence="3" type="ORF">GNP93_04350</name>
</gene>
<evidence type="ECO:0000256" key="1">
    <source>
        <dbReference type="ARBA" id="ARBA00023002"/>
    </source>
</evidence>
<dbReference type="AlphaFoldDB" id="A0A7X2Z7U6"/>
<dbReference type="PANTHER" id="PTHR30466">
    <property type="entry name" value="FLAVIN REDUCTASE"/>
    <property type="match status" value="1"/>
</dbReference>
<keyword evidence="4" id="KW-1185">Reference proteome</keyword>
<dbReference type="GO" id="GO:0006208">
    <property type="term" value="P:pyrimidine nucleobase catabolic process"/>
    <property type="evidence" value="ECO:0007669"/>
    <property type="project" value="TreeGrafter"/>
</dbReference>
<sequence>MIEPIEYRNVMGRFASGITIVSTSEGDQIHGMTANGFVSVSLHPPLVLVSIDHKAKMHQLLPKTRKYGISILKNDQEAVSRHFAGHPMEEAPSFFWREGLPFIENALAYVACEVVEQHEAGDHTLYIGQVEWLSYEQGGEPLIFFAGKYQKLELKGNSG</sequence>
<accession>A0A7X2Z7U6</accession>
<proteinExistence type="predicted"/>
<dbReference type="SMART" id="SM00903">
    <property type="entry name" value="Flavin_Reduct"/>
    <property type="match status" value="1"/>
</dbReference>
<dbReference type="InterPro" id="IPR050268">
    <property type="entry name" value="NADH-dep_flavin_reductase"/>
</dbReference>
<reference evidence="3 4" key="1">
    <citation type="submission" date="2019-11" db="EMBL/GenBank/DDBJ databases">
        <title>Draft genome sequences of five Paenibacillus species of dairy origin.</title>
        <authorList>
            <person name="Olajide A.M."/>
            <person name="Chen S."/>
            <person name="Lapointe G."/>
        </authorList>
    </citation>
    <scope>NUCLEOTIDE SEQUENCE [LARGE SCALE GENOMIC DNA]</scope>
    <source>
        <strain evidence="3 4">2CS3</strain>
    </source>
</reference>
<feature type="domain" description="Flavin reductase like" evidence="2">
    <location>
        <begin position="11"/>
        <end position="151"/>
    </location>
</feature>
<evidence type="ECO:0000259" key="2">
    <source>
        <dbReference type="SMART" id="SM00903"/>
    </source>
</evidence>
<dbReference type="PANTHER" id="PTHR30466:SF1">
    <property type="entry name" value="FMN REDUCTASE (NADH) RUTF"/>
    <property type="match status" value="1"/>
</dbReference>
<dbReference type="Gene3D" id="2.30.110.10">
    <property type="entry name" value="Electron Transport, Fmn-binding Protein, Chain A"/>
    <property type="match status" value="1"/>
</dbReference>
<dbReference type="Pfam" id="PF01613">
    <property type="entry name" value="Flavin_Reduct"/>
    <property type="match status" value="1"/>
</dbReference>
<dbReference type="Proteomes" id="UP000450917">
    <property type="component" value="Unassembled WGS sequence"/>
</dbReference>
<dbReference type="GO" id="GO:0042602">
    <property type="term" value="F:riboflavin reductase (NADPH) activity"/>
    <property type="evidence" value="ECO:0007669"/>
    <property type="project" value="TreeGrafter"/>
</dbReference>
<dbReference type="InterPro" id="IPR002563">
    <property type="entry name" value="Flavin_Rdtase-like_dom"/>
</dbReference>
<dbReference type="RefSeq" id="WP_127609759.1">
    <property type="nucleotide sequence ID" value="NZ_JARTHJ010000041.1"/>
</dbReference>